<organism evidence="1 2">
    <name type="scientific">Enterobacter asburiae</name>
    <dbReference type="NCBI Taxonomy" id="61645"/>
    <lineage>
        <taxon>Bacteria</taxon>
        <taxon>Pseudomonadati</taxon>
        <taxon>Pseudomonadota</taxon>
        <taxon>Gammaproteobacteria</taxon>
        <taxon>Enterobacterales</taxon>
        <taxon>Enterobacteriaceae</taxon>
        <taxon>Enterobacter</taxon>
        <taxon>Enterobacter cloacae complex</taxon>
    </lineage>
</organism>
<evidence type="ECO:0000313" key="2">
    <source>
        <dbReference type="Proteomes" id="UP000255163"/>
    </source>
</evidence>
<dbReference type="RefSeq" id="WP_048242316.1">
    <property type="nucleotide sequence ID" value="NZ_CP011864.1"/>
</dbReference>
<sequence>MNSIKEIKTIALAHGIINDIRKGRNHNEVFASSERIDVDYLTKYLSGKLGKKITTFKKLDGILSYSKRKNEIVAGSVFFYAPENDQDSEKEAQFLKMLTFKLAQSNSFFIHFKDQNKGGL</sequence>
<name>A0A376F2M9_ENTAS</name>
<reference evidence="1 2" key="1">
    <citation type="submission" date="2018-06" db="EMBL/GenBank/DDBJ databases">
        <authorList>
            <consortium name="Pathogen Informatics"/>
            <person name="Doyle S."/>
        </authorList>
    </citation>
    <scope>NUCLEOTIDE SEQUENCE [LARGE SCALE GENOMIC DNA]</scope>
    <source>
        <strain evidence="1 2">NCTC12123</strain>
    </source>
</reference>
<accession>A0A376F2M9</accession>
<evidence type="ECO:0000313" key="1">
    <source>
        <dbReference type="EMBL" id="STD17546.1"/>
    </source>
</evidence>
<gene>
    <name evidence="1" type="ORF">NCTC12123_00087</name>
</gene>
<dbReference type="EMBL" id="UFYI01000005">
    <property type="protein sequence ID" value="STD17546.1"/>
    <property type="molecule type" value="Genomic_DNA"/>
</dbReference>
<dbReference type="Proteomes" id="UP000255163">
    <property type="component" value="Unassembled WGS sequence"/>
</dbReference>
<dbReference type="AlphaFoldDB" id="A0A376F2M9"/>
<protein>
    <submittedName>
        <fullName evidence="1">Uncharacterized protein</fullName>
    </submittedName>
</protein>
<proteinExistence type="predicted"/>